<dbReference type="InterPro" id="IPR054186">
    <property type="entry name" value="DUF6891"/>
</dbReference>
<organism evidence="2 3">
    <name type="scientific">Leucobacter chromiireducens subsp. chromiireducens</name>
    <dbReference type="NCBI Taxonomy" id="660067"/>
    <lineage>
        <taxon>Bacteria</taxon>
        <taxon>Bacillati</taxon>
        <taxon>Actinomycetota</taxon>
        <taxon>Actinomycetes</taxon>
        <taxon>Micrococcales</taxon>
        <taxon>Microbacteriaceae</taxon>
        <taxon>Leucobacter</taxon>
    </lineage>
</organism>
<dbReference type="EMBL" id="QYAD01000001">
    <property type="protein sequence ID" value="MBL3689300.1"/>
    <property type="molecule type" value="Genomic_DNA"/>
</dbReference>
<gene>
    <name evidence="2" type="ORF">D3226_04910</name>
</gene>
<evidence type="ECO:0000313" key="3">
    <source>
        <dbReference type="Proteomes" id="UP001646141"/>
    </source>
</evidence>
<proteinExistence type="predicted"/>
<reference evidence="2 3" key="1">
    <citation type="submission" date="2018-09" db="EMBL/GenBank/DDBJ databases">
        <title>Comparative genomics of Leucobacter spp.</title>
        <authorList>
            <person name="Reis A.C."/>
            <person name="Kolvenbach B.A."/>
            <person name="Corvini P.F.X."/>
            <person name="Nunes O.C."/>
        </authorList>
    </citation>
    <scope>NUCLEOTIDE SEQUENCE [LARGE SCALE GENOMIC DNA]</scope>
    <source>
        <strain evidence="2 3">L-1</strain>
    </source>
</reference>
<accession>A0ABS1SP04</accession>
<evidence type="ECO:0000313" key="2">
    <source>
        <dbReference type="EMBL" id="MBL3689300.1"/>
    </source>
</evidence>
<name>A0ABS1SP04_9MICO</name>
<sequence>MTSAANPETQIAQAFAALADAHVIARTAFTCCGTCGDAEIWDERDESGGSRGYVFYHSQDAEWLAESGETFLNYGAFLDAFFTEDEWEALAESAREERYAEIVAALLTETVFPVLRQHGLEVEWDQDLGTRVLLRVPQATLDAS</sequence>
<comment type="caution">
    <text evidence="2">The sequence shown here is derived from an EMBL/GenBank/DDBJ whole genome shotgun (WGS) entry which is preliminary data.</text>
</comment>
<dbReference type="RefSeq" id="WP_202381241.1">
    <property type="nucleotide sequence ID" value="NZ_BAAAMA010000004.1"/>
</dbReference>
<protein>
    <recommendedName>
        <fullName evidence="1">DUF6891 domain-containing protein</fullName>
    </recommendedName>
</protein>
<keyword evidence="3" id="KW-1185">Reference proteome</keyword>
<evidence type="ECO:0000259" key="1">
    <source>
        <dbReference type="Pfam" id="PF21831"/>
    </source>
</evidence>
<feature type="domain" description="DUF6891" evidence="1">
    <location>
        <begin position="11"/>
        <end position="134"/>
    </location>
</feature>
<dbReference type="Pfam" id="PF21831">
    <property type="entry name" value="DUF6891"/>
    <property type="match status" value="1"/>
</dbReference>
<dbReference type="Proteomes" id="UP001646141">
    <property type="component" value="Unassembled WGS sequence"/>
</dbReference>